<dbReference type="EMBL" id="JABSTQ010009106">
    <property type="protein sequence ID" value="KAG0432895.1"/>
    <property type="molecule type" value="Genomic_DNA"/>
</dbReference>
<sequence>MVIRSASAEAVAVIAPAVTAATATTTRRRPRKAPPRPSCRLSLVDAVVAGLAAAAAKKQKCRYPDSVRGPSARPLLAVVASSERAVFRVCPRGPR</sequence>
<evidence type="ECO:0000313" key="2">
    <source>
        <dbReference type="Proteomes" id="UP000805193"/>
    </source>
</evidence>
<keyword evidence="2" id="KW-1185">Reference proteome</keyword>
<accession>A0AC60QFQ7</accession>
<gene>
    <name evidence="1" type="ORF">HPB47_020417</name>
</gene>
<name>A0AC60QFQ7_IXOPE</name>
<comment type="caution">
    <text evidence="1">The sequence shown here is derived from an EMBL/GenBank/DDBJ whole genome shotgun (WGS) entry which is preliminary data.</text>
</comment>
<evidence type="ECO:0000313" key="1">
    <source>
        <dbReference type="EMBL" id="KAG0432895.1"/>
    </source>
</evidence>
<protein>
    <submittedName>
        <fullName evidence="1">Uncharacterized protein</fullName>
    </submittedName>
</protein>
<organism evidence="1 2">
    <name type="scientific">Ixodes persulcatus</name>
    <name type="common">Taiga tick</name>
    <dbReference type="NCBI Taxonomy" id="34615"/>
    <lineage>
        <taxon>Eukaryota</taxon>
        <taxon>Metazoa</taxon>
        <taxon>Ecdysozoa</taxon>
        <taxon>Arthropoda</taxon>
        <taxon>Chelicerata</taxon>
        <taxon>Arachnida</taxon>
        <taxon>Acari</taxon>
        <taxon>Parasitiformes</taxon>
        <taxon>Ixodida</taxon>
        <taxon>Ixodoidea</taxon>
        <taxon>Ixodidae</taxon>
        <taxon>Ixodinae</taxon>
        <taxon>Ixodes</taxon>
    </lineage>
</organism>
<reference evidence="1 2" key="1">
    <citation type="journal article" date="2020" name="Cell">
        <title>Large-Scale Comparative Analyses of Tick Genomes Elucidate Their Genetic Diversity and Vector Capacities.</title>
        <authorList>
            <consortium name="Tick Genome and Microbiome Consortium (TIGMIC)"/>
            <person name="Jia N."/>
            <person name="Wang J."/>
            <person name="Shi W."/>
            <person name="Du L."/>
            <person name="Sun Y."/>
            <person name="Zhan W."/>
            <person name="Jiang J.F."/>
            <person name="Wang Q."/>
            <person name="Zhang B."/>
            <person name="Ji P."/>
            <person name="Bell-Sakyi L."/>
            <person name="Cui X.M."/>
            <person name="Yuan T.T."/>
            <person name="Jiang B.G."/>
            <person name="Yang W.F."/>
            <person name="Lam T.T."/>
            <person name="Chang Q.C."/>
            <person name="Ding S.J."/>
            <person name="Wang X.J."/>
            <person name="Zhu J.G."/>
            <person name="Ruan X.D."/>
            <person name="Zhao L."/>
            <person name="Wei J.T."/>
            <person name="Ye R.Z."/>
            <person name="Que T.C."/>
            <person name="Du C.H."/>
            <person name="Zhou Y.H."/>
            <person name="Cheng J.X."/>
            <person name="Dai P.F."/>
            <person name="Guo W.B."/>
            <person name="Han X.H."/>
            <person name="Huang E.J."/>
            <person name="Li L.F."/>
            <person name="Wei W."/>
            <person name="Gao Y.C."/>
            <person name="Liu J.Z."/>
            <person name="Shao H.Z."/>
            <person name="Wang X."/>
            <person name="Wang C.C."/>
            <person name="Yang T.C."/>
            <person name="Huo Q.B."/>
            <person name="Li W."/>
            <person name="Chen H.Y."/>
            <person name="Chen S.E."/>
            <person name="Zhou L.G."/>
            <person name="Ni X.B."/>
            <person name="Tian J.H."/>
            <person name="Sheng Y."/>
            <person name="Liu T."/>
            <person name="Pan Y.S."/>
            <person name="Xia L.Y."/>
            <person name="Li J."/>
            <person name="Zhao F."/>
            <person name="Cao W.C."/>
        </authorList>
    </citation>
    <scope>NUCLEOTIDE SEQUENCE [LARGE SCALE GENOMIC DNA]</scope>
    <source>
        <strain evidence="1">Iper-2018</strain>
    </source>
</reference>
<proteinExistence type="predicted"/>
<dbReference type="Proteomes" id="UP000805193">
    <property type="component" value="Unassembled WGS sequence"/>
</dbReference>